<dbReference type="CDD" id="cd06662">
    <property type="entry name" value="SURF1"/>
    <property type="match status" value="1"/>
</dbReference>
<dbReference type="AlphaFoldDB" id="A0A844QLP0"/>
<comment type="caution">
    <text evidence="7">The sequence shown here is derived from an EMBL/GenBank/DDBJ whole genome shotgun (WGS) entry which is preliminary data.</text>
</comment>
<evidence type="ECO:0000256" key="5">
    <source>
        <dbReference type="ARBA" id="ARBA00023136"/>
    </source>
</evidence>
<evidence type="ECO:0000313" key="8">
    <source>
        <dbReference type="Proteomes" id="UP000463224"/>
    </source>
</evidence>
<keyword evidence="3 6" id="KW-0812">Transmembrane</keyword>
<dbReference type="GO" id="GO:0005886">
    <property type="term" value="C:plasma membrane"/>
    <property type="evidence" value="ECO:0007669"/>
    <property type="project" value="UniProtKB-SubCell"/>
</dbReference>
<dbReference type="EMBL" id="WPHG01000003">
    <property type="protein sequence ID" value="MVA98801.1"/>
    <property type="molecule type" value="Genomic_DNA"/>
</dbReference>
<sequence>MNEAPTSARTAPAAWKVVLAALVLFAFLCALGVWQVQRLAWKEGLLATIEERIHRPPVPFRDILAAHDDGQDIEYLPVSVSGTFLHSGERHFFATWKGASGYFVYTPLLRADGSAVFVNRGFVPFDRKPAATRGEGQLAGKVTVTGLARDRLAQKPSSILPDNEPAKNIFYWKDIEAMAATAGLPDGTGIVPFFVDADDSPNPGGLPAGGVTLISMPNNHLQYAVTWFGLAAALAGVVGVWLLRIRREDRPRRP</sequence>
<evidence type="ECO:0000256" key="6">
    <source>
        <dbReference type="RuleBase" id="RU363076"/>
    </source>
</evidence>
<organism evidence="7 8">
    <name type="scientific">Nitratireductor arenosus</name>
    <dbReference type="NCBI Taxonomy" id="2682096"/>
    <lineage>
        <taxon>Bacteria</taxon>
        <taxon>Pseudomonadati</taxon>
        <taxon>Pseudomonadota</taxon>
        <taxon>Alphaproteobacteria</taxon>
        <taxon>Hyphomicrobiales</taxon>
        <taxon>Phyllobacteriaceae</taxon>
        <taxon>Nitratireductor</taxon>
    </lineage>
</organism>
<name>A0A844QLP0_9HYPH</name>
<evidence type="ECO:0000256" key="2">
    <source>
        <dbReference type="ARBA" id="ARBA00007165"/>
    </source>
</evidence>
<dbReference type="Pfam" id="PF02104">
    <property type="entry name" value="SURF1"/>
    <property type="match status" value="1"/>
</dbReference>
<dbReference type="PANTHER" id="PTHR23427:SF2">
    <property type="entry name" value="SURFEIT LOCUS PROTEIN 1"/>
    <property type="match status" value="1"/>
</dbReference>
<comment type="caution">
    <text evidence="6">Lacks conserved residue(s) required for the propagation of feature annotation.</text>
</comment>
<dbReference type="InterPro" id="IPR002994">
    <property type="entry name" value="Surf1/Shy1"/>
</dbReference>
<keyword evidence="5 6" id="KW-0472">Membrane</keyword>
<protein>
    <recommendedName>
        <fullName evidence="6">SURF1-like protein</fullName>
    </recommendedName>
</protein>
<dbReference type="PANTHER" id="PTHR23427">
    <property type="entry name" value="SURFEIT LOCUS PROTEIN"/>
    <property type="match status" value="1"/>
</dbReference>
<keyword evidence="8" id="KW-1185">Reference proteome</keyword>
<dbReference type="Proteomes" id="UP000463224">
    <property type="component" value="Unassembled WGS sequence"/>
</dbReference>
<keyword evidence="4 6" id="KW-1133">Transmembrane helix</keyword>
<dbReference type="PROSITE" id="PS50895">
    <property type="entry name" value="SURF1"/>
    <property type="match status" value="1"/>
</dbReference>
<dbReference type="RefSeq" id="WP_156713805.1">
    <property type="nucleotide sequence ID" value="NZ_WPHG01000003.1"/>
</dbReference>
<evidence type="ECO:0000256" key="3">
    <source>
        <dbReference type="ARBA" id="ARBA00022692"/>
    </source>
</evidence>
<reference evidence="7 8" key="1">
    <citation type="submission" date="2019-12" db="EMBL/GenBank/DDBJ databases">
        <title>Nitratireductor arenosus sp. nov., Isolated from sea sand, Jeju island, South Korea.</title>
        <authorList>
            <person name="Kim W."/>
        </authorList>
    </citation>
    <scope>NUCLEOTIDE SEQUENCE [LARGE SCALE GENOMIC DNA]</scope>
    <source>
        <strain evidence="7 8">CAU 1489</strain>
    </source>
</reference>
<evidence type="ECO:0000313" key="7">
    <source>
        <dbReference type="EMBL" id="MVA98801.1"/>
    </source>
</evidence>
<evidence type="ECO:0000256" key="4">
    <source>
        <dbReference type="ARBA" id="ARBA00022989"/>
    </source>
</evidence>
<evidence type="ECO:0000256" key="1">
    <source>
        <dbReference type="ARBA" id="ARBA00004370"/>
    </source>
</evidence>
<comment type="similarity">
    <text evidence="2 6">Belongs to the SURF1 family.</text>
</comment>
<feature type="transmembrane region" description="Helical" evidence="6">
    <location>
        <begin position="221"/>
        <end position="243"/>
    </location>
</feature>
<accession>A0A844QLP0</accession>
<proteinExistence type="inferred from homology"/>
<dbReference type="InterPro" id="IPR045214">
    <property type="entry name" value="Surf1/Surf4"/>
</dbReference>
<comment type="subcellular location">
    <subcellularLocation>
        <location evidence="6">Cell membrane</location>
        <topology evidence="6">Multi-pass membrane protein</topology>
    </subcellularLocation>
    <subcellularLocation>
        <location evidence="1">Membrane</location>
    </subcellularLocation>
</comment>
<gene>
    <name evidence="7" type="ORF">GN330_16260</name>
</gene>
<keyword evidence="6" id="KW-1003">Cell membrane</keyword>